<dbReference type="AlphaFoldDB" id="A0A9Q9V524"/>
<reference evidence="3" key="1">
    <citation type="submission" date="2025-08" db="UniProtKB">
        <authorList>
            <consortium name="RefSeq"/>
        </authorList>
    </citation>
    <scope>IDENTIFICATION</scope>
    <source>
        <tissue evidence="3">Muscle</tissue>
    </source>
</reference>
<dbReference type="GO" id="GO:0005576">
    <property type="term" value="C:extracellular region"/>
    <property type="evidence" value="ECO:0007669"/>
    <property type="project" value="UniProtKB-SubCell"/>
</dbReference>
<dbReference type="KEGG" id="ccar:109066910"/>
<dbReference type="PANTHER" id="PTHR11486">
    <property type="entry name" value="FIBROBLAST GROWTH FACTOR"/>
    <property type="match status" value="1"/>
</dbReference>
<dbReference type="InterPro" id="IPR002209">
    <property type="entry name" value="Fibroblast_GF_fam"/>
</dbReference>
<dbReference type="GeneID" id="109066910"/>
<accession>A0A9Q9V524</accession>
<organism evidence="3">
    <name type="scientific">Cyprinus carpio</name>
    <name type="common">Common carp</name>
    <dbReference type="NCBI Taxonomy" id="7962"/>
    <lineage>
        <taxon>Eukaryota</taxon>
        <taxon>Metazoa</taxon>
        <taxon>Chordata</taxon>
        <taxon>Craniata</taxon>
        <taxon>Vertebrata</taxon>
        <taxon>Euteleostomi</taxon>
        <taxon>Actinopterygii</taxon>
        <taxon>Neopterygii</taxon>
        <taxon>Teleostei</taxon>
        <taxon>Ostariophysi</taxon>
        <taxon>Cypriniformes</taxon>
        <taxon>Cyprinidae</taxon>
        <taxon>Cyprininae</taxon>
        <taxon>Cyprinus</taxon>
    </lineage>
</organism>
<evidence type="ECO:0000256" key="1">
    <source>
        <dbReference type="ARBA" id="ARBA00004613"/>
    </source>
</evidence>
<evidence type="ECO:0000313" key="3">
    <source>
        <dbReference type="RefSeq" id="XP_018939468.2"/>
    </source>
</evidence>
<name>A0A9Q9V524_CYPCA</name>
<gene>
    <name evidence="3" type="primary">LOC109066910</name>
</gene>
<keyword evidence="2" id="KW-0964">Secreted</keyword>
<comment type="subcellular location">
    <subcellularLocation>
        <location evidence="1">Secreted</location>
    </subcellularLocation>
</comment>
<sequence length="66" mass="7381">MLNCEDVLALRPAFCILHIKATSPGVVVIEGAETGLYLSMNEDSKLYSSSLVTDESYFLERMEENH</sequence>
<dbReference type="RefSeq" id="XP_018939468.2">
    <property type="nucleotide sequence ID" value="XM_019083923.2"/>
</dbReference>
<dbReference type="OrthoDB" id="5987799at2759"/>
<dbReference type="GO" id="GO:0008083">
    <property type="term" value="F:growth factor activity"/>
    <property type="evidence" value="ECO:0007669"/>
    <property type="project" value="InterPro"/>
</dbReference>
<dbReference type="Pfam" id="PF00167">
    <property type="entry name" value="FGF"/>
    <property type="match status" value="1"/>
</dbReference>
<protein>
    <submittedName>
        <fullName evidence="3">Fibroblast growth factor 1</fullName>
    </submittedName>
</protein>
<proteinExistence type="predicted"/>
<evidence type="ECO:0000256" key="2">
    <source>
        <dbReference type="ARBA" id="ARBA00022525"/>
    </source>
</evidence>
<dbReference type="Proteomes" id="UP001155660">
    <property type="component" value="Chromosome A14"/>
</dbReference>